<evidence type="ECO:0000313" key="14">
    <source>
        <dbReference type="EMBL" id="CAF2967166.1"/>
    </source>
</evidence>
<evidence type="ECO:0000256" key="3">
    <source>
        <dbReference type="ARBA" id="ARBA00037926"/>
    </source>
</evidence>
<sequence>MRNPQELNCVCVTLIMGLLSSRNPLLRSNSNFIYSSSPTKFLVGKLECTWDDITTIFFQQACNVHHSRAVRAQNLNVHYCSAYFDISLNMRPQIKSLQYLLTVNINICCYSNGRGDALQEVVEEFNLSIQNIGITPTFQTERGSTHIGMTITNNNLTNVCRLKIGSYEQVVEKYRNLIKANWQRFHYIISGKLKDLPKPLTSSLENFHSLDWDFSGSTGFDCSSQANKEVFSLMLMGGGGESDPDPDLVEDTFSVSSLEESDDLDGVITLEKLKTSMLSFHSFKVTGPDGISPCVLKHLPIKMLEYLHLCFIRLDYIGITQVLIEMAKEAAEEMKELDWKTRVSFKLAESSKDEEKVVNFLYRHFVSHEPLNASINICDPGYRMPWFDTYVKKNVSEGLTVLAEDTQTKELVGIAIGTECKQSPEPSESSSSSEHEGCNMVIPRWEVMPVKFGLVLDFLEYIASSADIFETYNVSRYMELFILNTHSEKRYPGLGTEIVHRSMELGKKKGFELYVTEATSFFSQKIFTKEGFTLLKEMAFEEYRPHGKVVFNKFGMHDTIKLFVRPLK</sequence>
<comment type="catalytic activity">
    <reaction evidence="8">
        <text>serotonin + (5Z,8Z,11Z,14Z)-eicosatetraenoyl-CoA = N-[(5Z,8Z,11Z,14Z)-eicosatetraenoyl]-serotonin + CoA + H(+)</text>
        <dbReference type="Rhea" id="RHEA:51396"/>
        <dbReference type="ChEBI" id="CHEBI:15378"/>
        <dbReference type="ChEBI" id="CHEBI:57287"/>
        <dbReference type="ChEBI" id="CHEBI:57368"/>
        <dbReference type="ChEBI" id="CHEBI:132255"/>
        <dbReference type="ChEBI" id="CHEBI:350546"/>
    </reaction>
    <physiologicalReaction direction="left-to-right" evidence="8">
        <dbReference type="Rhea" id="RHEA:51397"/>
    </physiologicalReaction>
</comment>
<comment type="catalytic activity">
    <reaction evidence="9">
        <text>dopamine + acetyl-CoA = N-acetyldopamine + CoA + H(+)</text>
        <dbReference type="Rhea" id="RHEA:51388"/>
        <dbReference type="ChEBI" id="CHEBI:15378"/>
        <dbReference type="ChEBI" id="CHEBI:57287"/>
        <dbReference type="ChEBI" id="CHEBI:57288"/>
        <dbReference type="ChEBI" id="CHEBI:59905"/>
        <dbReference type="ChEBI" id="CHEBI:125678"/>
    </reaction>
    <physiologicalReaction direction="left-to-right" evidence="9">
        <dbReference type="Rhea" id="RHEA:51389"/>
    </physiologicalReaction>
</comment>
<dbReference type="FunFam" id="3.40.630.30:FF:000046">
    <property type="entry name" value="Dopamine N-acetyltransferase"/>
    <property type="match status" value="1"/>
</dbReference>
<comment type="catalytic activity">
    <reaction evidence="11">
        <text>serotonin + hexadecanoyl-CoA = N-hexadecanoyl-serotonin + CoA + H(+)</text>
        <dbReference type="Rhea" id="RHEA:51384"/>
        <dbReference type="ChEBI" id="CHEBI:15378"/>
        <dbReference type="ChEBI" id="CHEBI:57287"/>
        <dbReference type="ChEBI" id="CHEBI:57379"/>
        <dbReference type="ChEBI" id="CHEBI:134059"/>
        <dbReference type="ChEBI" id="CHEBI:350546"/>
    </reaction>
    <physiologicalReaction direction="left-to-right" evidence="11">
        <dbReference type="Rhea" id="RHEA:51385"/>
    </physiologicalReaction>
</comment>
<dbReference type="OrthoDB" id="2115692at2759"/>
<dbReference type="AlphaFoldDB" id="A0A7R8D178"/>
<evidence type="ECO:0000256" key="7">
    <source>
        <dbReference type="ARBA" id="ARBA00050849"/>
    </source>
</evidence>
<dbReference type="InterPro" id="IPR016181">
    <property type="entry name" value="Acyl_CoA_acyltransferase"/>
</dbReference>
<dbReference type="SUPFAM" id="SSF55729">
    <property type="entry name" value="Acyl-CoA N-acyltransferases (Nat)"/>
    <property type="match status" value="1"/>
</dbReference>
<evidence type="ECO:0000256" key="9">
    <source>
        <dbReference type="ARBA" id="ARBA00051711"/>
    </source>
</evidence>
<dbReference type="PANTHER" id="PTHR20905">
    <property type="entry name" value="N-ACETYLTRANSFERASE-RELATED"/>
    <property type="match status" value="1"/>
</dbReference>
<dbReference type="Gene3D" id="3.40.630.30">
    <property type="match status" value="1"/>
</dbReference>
<dbReference type="Proteomes" id="UP000675881">
    <property type="component" value="Chromosome 6"/>
</dbReference>
<evidence type="ECO:0000256" key="8">
    <source>
        <dbReference type="ARBA" id="ARBA00051284"/>
    </source>
</evidence>
<evidence type="ECO:0000256" key="13">
    <source>
        <dbReference type="ARBA" id="ARBA00052491"/>
    </source>
</evidence>
<dbReference type="EMBL" id="HG994585">
    <property type="protein sequence ID" value="CAF2967166.1"/>
    <property type="molecule type" value="Genomic_DNA"/>
</dbReference>
<comment type="catalytic activity">
    <reaction evidence="12">
        <text>dopamine + hexadecanoyl-CoA = N-hexadecanoyl-dopamine + CoA + H(+)</text>
        <dbReference type="Rhea" id="RHEA:51376"/>
        <dbReference type="ChEBI" id="CHEBI:15378"/>
        <dbReference type="ChEBI" id="CHEBI:57287"/>
        <dbReference type="ChEBI" id="CHEBI:57379"/>
        <dbReference type="ChEBI" id="CHEBI:59905"/>
        <dbReference type="ChEBI" id="CHEBI:134058"/>
    </reaction>
    <physiologicalReaction direction="left-to-right" evidence="12">
        <dbReference type="Rhea" id="RHEA:51377"/>
    </physiologicalReaction>
</comment>
<accession>A0A7R8D178</accession>
<evidence type="ECO:0000256" key="10">
    <source>
        <dbReference type="ARBA" id="ARBA00051823"/>
    </source>
</evidence>
<keyword evidence="2" id="KW-0012">Acyltransferase</keyword>
<evidence type="ECO:0000256" key="5">
    <source>
        <dbReference type="ARBA" id="ARBA00039114"/>
    </source>
</evidence>
<comment type="catalytic activity">
    <reaction evidence="7">
        <text>serotonin + octadecanoyl-CoA = N-octadecanoyl-serotonin + CoA + H(+)</text>
        <dbReference type="Rhea" id="RHEA:51400"/>
        <dbReference type="ChEBI" id="CHEBI:15378"/>
        <dbReference type="ChEBI" id="CHEBI:57287"/>
        <dbReference type="ChEBI" id="CHEBI:57394"/>
        <dbReference type="ChEBI" id="CHEBI:134065"/>
        <dbReference type="ChEBI" id="CHEBI:350546"/>
    </reaction>
    <physiologicalReaction direction="left-to-right" evidence="7">
        <dbReference type="Rhea" id="RHEA:51401"/>
    </physiologicalReaction>
</comment>
<protein>
    <recommendedName>
        <fullName evidence="5">aralkylamine N-acetyltransferase</fullName>
        <ecNumber evidence="5">2.3.1.87</ecNumber>
    </recommendedName>
</protein>
<evidence type="ECO:0000256" key="11">
    <source>
        <dbReference type="ARBA" id="ARBA00052178"/>
    </source>
</evidence>
<dbReference type="GO" id="GO:0004059">
    <property type="term" value="F:aralkylamine N-acetyltransferase activity"/>
    <property type="evidence" value="ECO:0007669"/>
    <property type="project" value="UniProtKB-EC"/>
</dbReference>
<evidence type="ECO:0000313" key="15">
    <source>
        <dbReference type="Proteomes" id="UP000675881"/>
    </source>
</evidence>
<comment type="pathway">
    <text evidence="3">Aromatic compound metabolism; melatonin biosynthesis; melatonin from serotonin: step 1/2.</text>
</comment>
<gene>
    <name evidence="14" type="ORF">LSAA_12339</name>
</gene>
<dbReference type="EC" id="2.3.1.87" evidence="5"/>
<reference evidence="14" key="1">
    <citation type="submission" date="2021-02" db="EMBL/GenBank/DDBJ databases">
        <authorList>
            <person name="Bekaert M."/>
        </authorList>
    </citation>
    <scope>NUCLEOTIDE SEQUENCE</scope>
    <source>
        <strain evidence="14">IoA-00</strain>
    </source>
</reference>
<comment type="catalytic activity">
    <reaction evidence="6">
        <text>dopamine + (9Z)-octadecenoyl-CoA = N-(9Z-octadecanoyl)-dopamine + CoA + H(+)</text>
        <dbReference type="Rhea" id="RHEA:51380"/>
        <dbReference type="ChEBI" id="CHEBI:15378"/>
        <dbReference type="ChEBI" id="CHEBI:31883"/>
        <dbReference type="ChEBI" id="CHEBI:57287"/>
        <dbReference type="ChEBI" id="CHEBI:57387"/>
        <dbReference type="ChEBI" id="CHEBI:59905"/>
    </reaction>
    <physiologicalReaction direction="left-to-right" evidence="6">
        <dbReference type="Rhea" id="RHEA:51381"/>
    </physiologicalReaction>
</comment>
<organism evidence="14 15">
    <name type="scientific">Lepeophtheirus salmonis</name>
    <name type="common">Salmon louse</name>
    <name type="synonym">Caligus salmonis</name>
    <dbReference type="NCBI Taxonomy" id="72036"/>
    <lineage>
        <taxon>Eukaryota</taxon>
        <taxon>Metazoa</taxon>
        <taxon>Ecdysozoa</taxon>
        <taxon>Arthropoda</taxon>
        <taxon>Crustacea</taxon>
        <taxon>Multicrustacea</taxon>
        <taxon>Hexanauplia</taxon>
        <taxon>Copepoda</taxon>
        <taxon>Siphonostomatoida</taxon>
        <taxon>Caligidae</taxon>
        <taxon>Lepeophtheirus</taxon>
    </lineage>
</organism>
<comment type="similarity">
    <text evidence="4">Belongs to the acetyltransferase family. AANAT subfamily.</text>
</comment>
<evidence type="ECO:0000256" key="12">
    <source>
        <dbReference type="ARBA" id="ARBA00052335"/>
    </source>
</evidence>
<evidence type="ECO:0000256" key="6">
    <source>
        <dbReference type="ARBA" id="ARBA00050189"/>
    </source>
</evidence>
<proteinExistence type="inferred from homology"/>
<name>A0A7R8D178_LEPSM</name>
<evidence type="ECO:0000256" key="2">
    <source>
        <dbReference type="ARBA" id="ARBA00023315"/>
    </source>
</evidence>
<keyword evidence="15" id="KW-1185">Reference proteome</keyword>
<evidence type="ECO:0000256" key="1">
    <source>
        <dbReference type="ARBA" id="ARBA00022679"/>
    </source>
</evidence>
<dbReference type="PANTHER" id="PTHR20905:SF1">
    <property type="entry name" value="AT07410P-RELATED"/>
    <property type="match status" value="1"/>
</dbReference>
<comment type="catalytic activity">
    <reaction evidence="13">
        <text>serotonin + acetyl-CoA = N-acetylserotonin + CoA + H(+)</text>
        <dbReference type="Rhea" id="RHEA:25217"/>
        <dbReference type="ChEBI" id="CHEBI:15378"/>
        <dbReference type="ChEBI" id="CHEBI:17697"/>
        <dbReference type="ChEBI" id="CHEBI:57287"/>
        <dbReference type="ChEBI" id="CHEBI:57288"/>
        <dbReference type="ChEBI" id="CHEBI:350546"/>
        <dbReference type="EC" id="2.3.1.87"/>
    </reaction>
    <physiologicalReaction direction="left-to-right" evidence="13">
        <dbReference type="Rhea" id="RHEA:25218"/>
    </physiologicalReaction>
</comment>
<keyword evidence="1" id="KW-0808">Transferase</keyword>
<comment type="catalytic activity">
    <reaction evidence="10">
        <text>serotonin + (9Z)-octadecenoyl-CoA = N-(9Z-octadecenoyl)-serotonin + CoA + H(+)</text>
        <dbReference type="Rhea" id="RHEA:51392"/>
        <dbReference type="ChEBI" id="CHEBI:15378"/>
        <dbReference type="ChEBI" id="CHEBI:57287"/>
        <dbReference type="ChEBI" id="CHEBI:57387"/>
        <dbReference type="ChEBI" id="CHEBI:134064"/>
        <dbReference type="ChEBI" id="CHEBI:350546"/>
    </reaction>
    <physiologicalReaction direction="left-to-right" evidence="10">
        <dbReference type="Rhea" id="RHEA:51393"/>
    </physiologicalReaction>
</comment>
<evidence type="ECO:0000256" key="4">
    <source>
        <dbReference type="ARBA" id="ARBA00038182"/>
    </source>
</evidence>